<comment type="caution">
    <text evidence="2">The sequence shown here is derived from an EMBL/GenBank/DDBJ whole genome shotgun (WGS) entry which is preliminary data.</text>
</comment>
<name>A0A2M7G4U4_9BACT</name>
<dbReference type="InterPro" id="IPR025497">
    <property type="entry name" value="PatA-like_N"/>
</dbReference>
<dbReference type="PANTHER" id="PTHR36304">
    <property type="entry name" value="DOMAIN GTPASE-ACTIVATING PROTEIN, PUTATIVE-RELATED-RELATED"/>
    <property type="match status" value="1"/>
</dbReference>
<evidence type="ECO:0000313" key="2">
    <source>
        <dbReference type="EMBL" id="PIW16801.1"/>
    </source>
</evidence>
<reference evidence="2 3" key="1">
    <citation type="submission" date="2017-09" db="EMBL/GenBank/DDBJ databases">
        <title>Depth-based differentiation of microbial function through sediment-hosted aquifers and enrichment of novel symbionts in the deep terrestrial subsurface.</title>
        <authorList>
            <person name="Probst A.J."/>
            <person name="Ladd B."/>
            <person name="Jarett J.K."/>
            <person name="Geller-Mcgrath D.E."/>
            <person name="Sieber C.M."/>
            <person name="Emerson J.B."/>
            <person name="Anantharaman K."/>
            <person name="Thomas B.C."/>
            <person name="Malmstrom R."/>
            <person name="Stieglmeier M."/>
            <person name="Klingl A."/>
            <person name="Woyke T."/>
            <person name="Ryan C.M."/>
            <person name="Banfield J.F."/>
        </authorList>
    </citation>
    <scope>NUCLEOTIDE SEQUENCE [LARGE SCALE GENOMIC DNA]</scope>
    <source>
        <strain evidence="2">CG17_big_fil_post_rev_8_21_14_2_50_48_46</strain>
    </source>
</reference>
<accession>A0A2M7G4U4</accession>
<proteinExistence type="predicted"/>
<dbReference type="PANTHER" id="PTHR36304:SF4">
    <property type="entry name" value="DUF4388 DOMAIN-CONTAINING PROTEIN"/>
    <property type="match status" value="1"/>
</dbReference>
<dbReference type="EMBL" id="PFFQ01000034">
    <property type="protein sequence ID" value="PIW16801.1"/>
    <property type="molecule type" value="Genomic_DNA"/>
</dbReference>
<evidence type="ECO:0000259" key="1">
    <source>
        <dbReference type="Pfam" id="PF14332"/>
    </source>
</evidence>
<sequence>MTVLLEGDLAYISLFNLLQFIKLEQKDCLFKVEVKEVAQEAYVYFEMGRIMYARLNRLTGPDAMYRLIGWWSSGHFQMTELTRDELPLTNIEVSLDAVLMESARYMDEFADLREVLPTLTSGVRISSNALQMVQDGRLPDFTKLLPRSFTVARFFEICPYNQWDSLKFLKEMITHKAFQVGSGEDLRSTVILTPIDSLESIVMEFVGIEDSHIMIEEVLQELGFDRFQKFGFNQLLSVSDKLMERIAPQMKNEDEVQEAMYRLRARITSLL</sequence>
<feature type="domain" description="PatA-like N-terminal" evidence="1">
    <location>
        <begin position="6"/>
        <end position="108"/>
    </location>
</feature>
<protein>
    <recommendedName>
        <fullName evidence="1">PatA-like N-terminal domain-containing protein</fullName>
    </recommendedName>
</protein>
<dbReference type="Proteomes" id="UP000231019">
    <property type="component" value="Unassembled WGS sequence"/>
</dbReference>
<gene>
    <name evidence="2" type="ORF">COW36_10995</name>
</gene>
<organism evidence="2 3">
    <name type="scientific">bacterium (Candidatus Blackallbacteria) CG17_big_fil_post_rev_8_21_14_2_50_48_46</name>
    <dbReference type="NCBI Taxonomy" id="2014261"/>
    <lineage>
        <taxon>Bacteria</taxon>
        <taxon>Candidatus Blackallbacteria</taxon>
    </lineage>
</organism>
<dbReference type="AlphaFoldDB" id="A0A2M7G4U4"/>
<evidence type="ECO:0000313" key="3">
    <source>
        <dbReference type="Proteomes" id="UP000231019"/>
    </source>
</evidence>
<dbReference type="Pfam" id="PF14332">
    <property type="entry name" value="DUF4388"/>
    <property type="match status" value="1"/>
</dbReference>